<evidence type="ECO:0000313" key="4">
    <source>
        <dbReference type="EMBL" id="ACO47220.2"/>
    </source>
</evidence>
<organism evidence="4 5">
    <name type="scientific">Deinococcus deserti (strain DSM 17065 / CIP 109153 / LMG 22923 / VCD115)</name>
    <dbReference type="NCBI Taxonomy" id="546414"/>
    <lineage>
        <taxon>Bacteria</taxon>
        <taxon>Thermotogati</taxon>
        <taxon>Deinococcota</taxon>
        <taxon>Deinococci</taxon>
        <taxon>Deinococcales</taxon>
        <taxon>Deinococcaceae</taxon>
        <taxon>Deinococcus</taxon>
    </lineage>
</organism>
<dbReference type="STRING" id="546414.Deide_21910"/>
<dbReference type="HOGENOM" id="CLU_023790_0_0_0"/>
<dbReference type="PANTHER" id="PTHR34384">
    <property type="entry name" value="L-2,3-DIAMINOPROPANOATE--CITRATE LIGASE"/>
    <property type="match status" value="1"/>
</dbReference>
<dbReference type="Pfam" id="PF06276">
    <property type="entry name" value="FhuF"/>
    <property type="match status" value="1"/>
</dbReference>
<reference evidence="4 5" key="1">
    <citation type="journal article" date="2009" name="PLoS Genet.">
        <title>Alliance of proteomics and genomics to unravel the specificities of Sahara bacterium Deinococcus deserti.</title>
        <authorList>
            <person name="de Groot A."/>
            <person name="Dulermo R."/>
            <person name="Ortet P."/>
            <person name="Blanchard L."/>
            <person name="Guerin P."/>
            <person name="Fernandez B."/>
            <person name="Vacherie B."/>
            <person name="Dossat C."/>
            <person name="Jolivet E."/>
            <person name="Siguier P."/>
            <person name="Chandler M."/>
            <person name="Barakat M."/>
            <person name="Dedieu A."/>
            <person name="Barbe V."/>
            <person name="Heulin T."/>
            <person name="Sommer S."/>
            <person name="Achouak W."/>
            <person name="Armengaud J."/>
        </authorList>
    </citation>
    <scope>NUCLEOTIDE SEQUENCE [LARGE SCALE GENOMIC DNA]</scope>
    <source>
        <strain evidence="5">DSM 17065 / CIP 109153 / LMG 22923 / VCD115</strain>
    </source>
</reference>
<keyword evidence="5" id="KW-1185">Reference proteome</keyword>
<dbReference type="InterPro" id="IPR037455">
    <property type="entry name" value="LucA/IucC-like"/>
</dbReference>
<feature type="domain" description="Aerobactin siderophore biosynthesis IucA/IucC N-terminal" evidence="2">
    <location>
        <begin position="167"/>
        <end position="378"/>
    </location>
</feature>
<accession>C1CZH2</accession>
<name>C1CZH2_DEIDV</name>
<protein>
    <submittedName>
        <fullName evidence="4">Putative siderophore biosynthesis protein</fullName>
    </submittedName>
</protein>
<dbReference type="Proteomes" id="UP000002208">
    <property type="component" value="Chromosome"/>
</dbReference>
<dbReference type="AlphaFoldDB" id="C1CZH2"/>
<gene>
    <name evidence="4" type="ordered locus">Deide_21910</name>
</gene>
<dbReference type="PaxDb" id="546414-Deide_21910"/>
<dbReference type="KEGG" id="ddr:Deide_21910"/>
<evidence type="ECO:0000313" key="5">
    <source>
        <dbReference type="Proteomes" id="UP000002208"/>
    </source>
</evidence>
<sequence length="577" mass="64042">MRAAPHTHEAYMTRRVVDALLRENVRGCLNASRVTDGRDLPFAQDISPELQDGKWLTVPHWTGGTLYFAVRRAQYLQDWVLRALPVIWCQAGQPRELHGALDILAAFRAGLPAQEALDFAAFDEEYRTAVTQRWLVEDEHASLLSTPPQIPTDWGERTLHLDRLGAFLDHPVYPTARAKTGFGAADLRAYAPEFAPVFELRWLTVPRARVQETGETRPLGWPDFAQVGLPAELAHSHVLLPVHPFMWGGRLELLLKESALDAEVVAAPRAHLKVSPTLSVRTVALVDEPHWHLKLPLDISTLGLRNRRFVHPGTLGDGARMQGVLGEILRQEGLEHTVLLTDETASGHAGERFLAYLLRRYPQATQEGTLVTVASLLAPAPGGGTVLDGLLREHYQGDFGAFWAEYADLTLRLHLTLWLRYGVALESNQQNTALVLTSGGLRLLLKDNDSPRVLAERLAGILPEAAAALAGLDDQRIFVDGPEPLAQMFTTITLHLNLAALVHGLGRPDLYRDLRRRIEHLIDELKLERAEVEEHVLDAPRLPVKYMLSAGSLLSKARSGAADVNKYYGLSGPNYLR</sequence>
<dbReference type="Pfam" id="PF04183">
    <property type="entry name" value="IucA_IucC"/>
    <property type="match status" value="1"/>
</dbReference>
<dbReference type="OrthoDB" id="2989563at2"/>
<dbReference type="PANTHER" id="PTHR34384:SF5">
    <property type="entry name" value="L-2,3-DIAMINOPROPANOATE--CITRATE LIGASE"/>
    <property type="match status" value="1"/>
</dbReference>
<dbReference type="RefSeq" id="WP_041227270.1">
    <property type="nucleotide sequence ID" value="NC_012526.1"/>
</dbReference>
<dbReference type="eggNOG" id="COG4264">
    <property type="taxonomic scope" value="Bacteria"/>
</dbReference>
<evidence type="ECO:0000256" key="1">
    <source>
        <dbReference type="ARBA" id="ARBA00007832"/>
    </source>
</evidence>
<dbReference type="GO" id="GO:0019290">
    <property type="term" value="P:siderophore biosynthetic process"/>
    <property type="evidence" value="ECO:0007669"/>
    <property type="project" value="InterPro"/>
</dbReference>
<dbReference type="Gene3D" id="1.10.510.40">
    <property type="match status" value="1"/>
</dbReference>
<dbReference type="Gene3D" id="6.10.250.3370">
    <property type="match status" value="1"/>
</dbReference>
<dbReference type="EMBL" id="CP001114">
    <property type="protein sequence ID" value="ACO47220.2"/>
    <property type="molecule type" value="Genomic_DNA"/>
</dbReference>
<comment type="similarity">
    <text evidence="1">Belongs to the IucA/IucC family.</text>
</comment>
<dbReference type="GO" id="GO:0016881">
    <property type="term" value="F:acid-amino acid ligase activity"/>
    <property type="evidence" value="ECO:0007669"/>
    <property type="project" value="UniProtKB-ARBA"/>
</dbReference>
<evidence type="ECO:0000259" key="3">
    <source>
        <dbReference type="Pfam" id="PF06276"/>
    </source>
</evidence>
<feature type="domain" description="Aerobactin siderophore biosynthesis IucA/IucC-like C-terminal" evidence="3">
    <location>
        <begin position="401"/>
        <end position="548"/>
    </location>
</feature>
<dbReference type="InterPro" id="IPR007310">
    <property type="entry name" value="Aerobactin_biosyn_IucA/IucC_N"/>
</dbReference>
<dbReference type="InterPro" id="IPR022770">
    <property type="entry name" value="IucA/IucC-like_C"/>
</dbReference>
<evidence type="ECO:0000259" key="2">
    <source>
        <dbReference type="Pfam" id="PF04183"/>
    </source>
</evidence>
<proteinExistence type="inferred from homology"/>